<evidence type="ECO:0000313" key="3">
    <source>
        <dbReference type="Proteomes" id="UP000814176"/>
    </source>
</evidence>
<reference evidence="2 3" key="1">
    <citation type="journal article" date="2021" name="Environ. Microbiol.">
        <title>Gene family expansions and transcriptome signatures uncover fungal adaptations to wood decay.</title>
        <authorList>
            <person name="Hage H."/>
            <person name="Miyauchi S."/>
            <person name="Viragh M."/>
            <person name="Drula E."/>
            <person name="Min B."/>
            <person name="Chaduli D."/>
            <person name="Navarro D."/>
            <person name="Favel A."/>
            <person name="Norest M."/>
            <person name="Lesage-Meessen L."/>
            <person name="Balint B."/>
            <person name="Merenyi Z."/>
            <person name="de Eugenio L."/>
            <person name="Morin E."/>
            <person name="Martinez A.T."/>
            <person name="Baldrian P."/>
            <person name="Stursova M."/>
            <person name="Martinez M.J."/>
            <person name="Novotny C."/>
            <person name="Magnuson J.K."/>
            <person name="Spatafora J.W."/>
            <person name="Maurice S."/>
            <person name="Pangilinan J."/>
            <person name="Andreopoulos W."/>
            <person name="LaButti K."/>
            <person name="Hundley H."/>
            <person name="Na H."/>
            <person name="Kuo A."/>
            <person name="Barry K."/>
            <person name="Lipzen A."/>
            <person name="Henrissat B."/>
            <person name="Riley R."/>
            <person name="Ahrendt S."/>
            <person name="Nagy L.G."/>
            <person name="Grigoriev I.V."/>
            <person name="Martin F."/>
            <person name="Rosso M.N."/>
        </authorList>
    </citation>
    <scope>NUCLEOTIDE SEQUENCE [LARGE SCALE GENOMIC DNA]</scope>
    <source>
        <strain evidence="2 3">CIRM-BRFM 1785</strain>
    </source>
</reference>
<accession>A0ABQ8K1J7</accession>
<keyword evidence="1" id="KW-0472">Membrane</keyword>
<organism evidence="2 3">
    <name type="scientific">Rhodofomes roseus</name>
    <dbReference type="NCBI Taxonomy" id="34475"/>
    <lineage>
        <taxon>Eukaryota</taxon>
        <taxon>Fungi</taxon>
        <taxon>Dikarya</taxon>
        <taxon>Basidiomycota</taxon>
        <taxon>Agaricomycotina</taxon>
        <taxon>Agaricomycetes</taxon>
        <taxon>Polyporales</taxon>
        <taxon>Rhodofomes</taxon>
    </lineage>
</organism>
<dbReference type="GeneID" id="71998885"/>
<dbReference type="Proteomes" id="UP000814176">
    <property type="component" value="Unassembled WGS sequence"/>
</dbReference>
<evidence type="ECO:0000256" key="1">
    <source>
        <dbReference type="SAM" id="Phobius"/>
    </source>
</evidence>
<keyword evidence="1" id="KW-0812">Transmembrane</keyword>
<dbReference type="EMBL" id="JADCUA010000032">
    <property type="protein sequence ID" value="KAH9830331.1"/>
    <property type="molecule type" value="Genomic_DNA"/>
</dbReference>
<gene>
    <name evidence="2" type="ORF">C8Q71DRAFT_375508</name>
</gene>
<feature type="transmembrane region" description="Helical" evidence="1">
    <location>
        <begin position="189"/>
        <end position="210"/>
    </location>
</feature>
<evidence type="ECO:0000313" key="2">
    <source>
        <dbReference type="EMBL" id="KAH9830331.1"/>
    </source>
</evidence>
<feature type="transmembrane region" description="Helical" evidence="1">
    <location>
        <begin position="79"/>
        <end position="105"/>
    </location>
</feature>
<keyword evidence="3" id="KW-1185">Reference proteome</keyword>
<feature type="transmembrane region" description="Helical" evidence="1">
    <location>
        <begin position="148"/>
        <end position="168"/>
    </location>
</feature>
<comment type="caution">
    <text evidence="2">The sequence shown here is derived from an EMBL/GenBank/DDBJ whole genome shotgun (WGS) entry which is preliminary data.</text>
</comment>
<dbReference type="RefSeq" id="XP_047773653.1">
    <property type="nucleotide sequence ID" value="XM_047918153.1"/>
</dbReference>
<sequence>MSISLTPRTLEHAHGPDGTAPLACLRTESLCVGNQRPPSPMSGSISGNMLSNDRLGSHDAQRSTTKPTHVQQTFRNLKFVVVNCILGFAALLTTSMAVGTLWSAIVSTIGIVILVGCLPGQDVITCVDPYAGAILRAVAHTCMVGGSLLGGSLFLANIGICQSHAVLIRRGRGTLSEHEKIDSCVTRCTIPVAFLITGIFGQAVGVAVLGGNPNGGLGVVHALQVGTMGAFPITLALVVLFVMHRARELYASENLFLEQCGGSTWMFCRARPSCQRTE</sequence>
<feature type="transmembrane region" description="Helical" evidence="1">
    <location>
        <begin position="222"/>
        <end position="243"/>
    </location>
</feature>
<proteinExistence type="predicted"/>
<protein>
    <submittedName>
        <fullName evidence="2">Uncharacterized protein</fullName>
    </submittedName>
</protein>
<name>A0ABQ8K1J7_9APHY</name>
<keyword evidence="1" id="KW-1133">Transmembrane helix</keyword>